<dbReference type="AlphaFoldDB" id="A0A0G4GSC9"/>
<dbReference type="PANTHER" id="PTHR21274">
    <property type="entry name" value="MECKELIN"/>
    <property type="match status" value="1"/>
</dbReference>
<evidence type="ECO:0000256" key="1">
    <source>
        <dbReference type="SAM" id="MobiDB-lite"/>
    </source>
</evidence>
<feature type="transmembrane region" description="Helical" evidence="2">
    <location>
        <begin position="649"/>
        <end position="674"/>
    </location>
</feature>
<evidence type="ECO:0000256" key="3">
    <source>
        <dbReference type="SAM" id="SignalP"/>
    </source>
</evidence>
<keyword evidence="5" id="KW-1185">Reference proteome</keyword>
<feature type="transmembrane region" description="Helical" evidence="2">
    <location>
        <begin position="588"/>
        <end position="611"/>
    </location>
</feature>
<feature type="transmembrane region" description="Helical" evidence="2">
    <location>
        <begin position="694"/>
        <end position="717"/>
    </location>
</feature>
<dbReference type="InterPro" id="IPR019170">
    <property type="entry name" value="Meckelin"/>
</dbReference>
<name>A0A0G4GSC9_VITBC</name>
<dbReference type="OrthoDB" id="419138at2759"/>
<feature type="chain" id="PRO_5005190405" description="Tyrosine-protein kinase ephrin type A/B receptor-like domain-containing protein" evidence="3">
    <location>
        <begin position="30"/>
        <end position="1175"/>
    </location>
</feature>
<dbReference type="InterPro" id="IPR009030">
    <property type="entry name" value="Growth_fac_rcpt_cys_sf"/>
</dbReference>
<feature type="compositionally biased region" description="Low complexity" evidence="1">
    <location>
        <begin position="539"/>
        <end position="562"/>
    </location>
</feature>
<feature type="transmembrane region" description="Helical" evidence="2">
    <location>
        <begin position="864"/>
        <end position="883"/>
    </location>
</feature>
<feature type="region of interest" description="Disordered" evidence="1">
    <location>
        <begin position="538"/>
        <end position="570"/>
    </location>
</feature>
<dbReference type="Pfam" id="PF09773">
    <property type="entry name" value="Meckelin"/>
    <property type="match status" value="1"/>
</dbReference>
<organism evidence="4 5">
    <name type="scientific">Vitrella brassicaformis (strain CCMP3155)</name>
    <dbReference type="NCBI Taxonomy" id="1169540"/>
    <lineage>
        <taxon>Eukaryota</taxon>
        <taxon>Sar</taxon>
        <taxon>Alveolata</taxon>
        <taxon>Colpodellida</taxon>
        <taxon>Vitrellaceae</taxon>
        <taxon>Vitrella</taxon>
    </lineage>
</organism>
<evidence type="ECO:0000313" key="5">
    <source>
        <dbReference type="Proteomes" id="UP000041254"/>
    </source>
</evidence>
<dbReference type="Proteomes" id="UP000041254">
    <property type="component" value="Unassembled WGS sequence"/>
</dbReference>
<dbReference type="EMBL" id="CDMY01000787">
    <property type="protein sequence ID" value="CEM33534.1"/>
    <property type="molecule type" value="Genomic_DNA"/>
</dbReference>
<dbReference type="GO" id="GO:0036038">
    <property type="term" value="C:MKS complex"/>
    <property type="evidence" value="ECO:0007669"/>
    <property type="project" value="InterPro"/>
</dbReference>
<feature type="compositionally biased region" description="Gly residues" evidence="1">
    <location>
        <begin position="781"/>
        <end position="797"/>
    </location>
</feature>
<dbReference type="PANTHER" id="PTHR21274:SF0">
    <property type="entry name" value="MECKELIN"/>
    <property type="match status" value="1"/>
</dbReference>
<feature type="region of interest" description="Disordered" evidence="1">
    <location>
        <begin position="991"/>
        <end position="1030"/>
    </location>
</feature>
<keyword evidence="2" id="KW-0812">Transmembrane</keyword>
<accession>A0A0G4GSC9</accession>
<feature type="signal peptide" evidence="3">
    <location>
        <begin position="1"/>
        <end position="29"/>
    </location>
</feature>
<feature type="compositionally biased region" description="Low complexity" evidence="1">
    <location>
        <begin position="999"/>
        <end position="1016"/>
    </location>
</feature>
<dbReference type="OMA" id="WEKPRGE"/>
<evidence type="ECO:0000313" key="4">
    <source>
        <dbReference type="EMBL" id="CEM33534.1"/>
    </source>
</evidence>
<feature type="region of interest" description="Disordered" evidence="1">
    <location>
        <begin position="738"/>
        <end position="797"/>
    </location>
</feature>
<keyword evidence="3" id="KW-0732">Signal</keyword>
<protein>
    <recommendedName>
        <fullName evidence="6">Tyrosine-protein kinase ephrin type A/B receptor-like domain-containing protein</fullName>
    </recommendedName>
</protein>
<dbReference type="SUPFAM" id="SSF57184">
    <property type="entry name" value="Growth factor receptor domain"/>
    <property type="match status" value="1"/>
</dbReference>
<reference evidence="4 5" key="1">
    <citation type="submission" date="2014-11" db="EMBL/GenBank/DDBJ databases">
        <authorList>
            <person name="Zhu J."/>
            <person name="Qi W."/>
            <person name="Song R."/>
        </authorList>
    </citation>
    <scope>NUCLEOTIDE SEQUENCE [LARGE SCALE GENOMIC DNA]</scope>
</reference>
<sequence length="1175" mass="129713">MARSRPFVWLSIHIHLLLAISAFFTSASAQQPGYGSVFPSDSCTADDTNGAAAQQPDHLLSFDTVTLTCIDCTRYDPVAVADASGEACTCPWGYRVVRGWARALSCFPCPDGEAPTLDQSECMACGNGTVYDASVKECVCPAGAVTIERDLSYGLLEGGKACQPCDDPQRTFPGPTQPARVYECVPCGDEHMAYEPTSDPRQPYRCVCDEKAGYRAAGAGCVEQTLYQQVDGTYPVAAATEVIYRDFIDDDDRRELLRSDTLKHLYIWCAVGCIKKRPEDCHCLAHLCALQLYETRATVCRYLDVLNRNSTMRAGAVDPGQLEGLPWVYYRRSNDLVLKDKSVQWEYSFRHDVKNQRLRFWLARYSLEGEWLGWVPLGSHLTLCDGGPTSPTQHSPRWTEFGGSFEQKCEVPLQLILDCGRHPELYDLFIENPKGELIAVPVRVVNLLDFEGEPNKNKRPSDTDDDILVRRFFVCEAVTGRTGAGAYQSADVPQIVRWASKISVEIVTQEDNSRKIYVPVVNLAYSEHRLDAAIFTNQDDSSSSSSSNGGDTSAAAASSSSSHPRVTRSTKRLPAEFRAEFATDSEEFWTVFSSLTGVGGGLAMVLCLYIVMQYYRRNPADPAAGLNPEPAQGFYRAFPPALLCSLRNFFACLGLFVFGWLLIVSSYWLFFYKLQEEPYVLLPSGLMGGSGRAYLPFDVTLILGYCFCFLATLFAILQQSQAFVVVLDREPFHRPVSNVPPSPAMRLSTPIHPSQQQQLPQPSKDEGTRQQQQQQQQQVAGGTGGVAGGGGGADVGGAGRGPSAWRSLFVLNELNERQTFTYTNPQVTWMAVLFFLEGLEWKNAGRWRPQMDDLSHGNAPYNPFLQIAISGLVWVLVVLLELVGQRLLSVIVPNPLDMLVDLCALSNTSLLILNEPQHGWYIHGAAPGGISDVPTADLLVFLKQEGGGLLLKRGLVPDDAHRATLQTFEVFLTVEFKRSFYSVSGTLFSHRQRQKQQKKSPGASAAAAAAGASSPSLPATEAPRARASSIHGGAPLDRLLAADDPVRQEQCRQALQGLVGETIEDVVNQRLTQILKMTGVQKIWKPAPDMRVFSMPLFYEDRGGRGWTSVLLAGGEGVFVATQILQFWVVFRYGQSPFVAAVCSYILDRVLRWLRRFLGAKNMAFKCLPDDRFLL</sequence>
<dbReference type="STRING" id="1169540.A0A0G4GSC9"/>
<evidence type="ECO:0008006" key="6">
    <source>
        <dbReference type="Google" id="ProtNLM"/>
    </source>
</evidence>
<feature type="compositionally biased region" description="Low complexity" evidence="1">
    <location>
        <begin position="769"/>
        <end position="780"/>
    </location>
</feature>
<dbReference type="GO" id="GO:0060271">
    <property type="term" value="P:cilium assembly"/>
    <property type="evidence" value="ECO:0007669"/>
    <property type="project" value="InterPro"/>
</dbReference>
<keyword evidence="2" id="KW-1133">Transmembrane helix</keyword>
<dbReference type="InParanoid" id="A0A0G4GSC9"/>
<proteinExistence type="predicted"/>
<evidence type="ECO:0000256" key="2">
    <source>
        <dbReference type="SAM" id="Phobius"/>
    </source>
</evidence>
<feature type="compositionally biased region" description="Low complexity" evidence="1">
    <location>
        <begin position="753"/>
        <end position="762"/>
    </location>
</feature>
<dbReference type="VEuPathDB" id="CryptoDB:Vbra_22840"/>
<keyword evidence="2" id="KW-0472">Membrane</keyword>
<gene>
    <name evidence="4" type="ORF">Vbra_22840</name>
</gene>